<evidence type="ECO:0000256" key="4">
    <source>
        <dbReference type="ARBA" id="ARBA00023239"/>
    </source>
</evidence>
<comment type="catalytic activity">
    <reaction evidence="5 7">
        <text>hydrogencarbonate + H(+) = CO2 + H2O</text>
        <dbReference type="Rhea" id="RHEA:10748"/>
        <dbReference type="ChEBI" id="CHEBI:15377"/>
        <dbReference type="ChEBI" id="CHEBI:15378"/>
        <dbReference type="ChEBI" id="CHEBI:16526"/>
        <dbReference type="ChEBI" id="CHEBI:17544"/>
        <dbReference type="EC" id="4.2.1.1"/>
    </reaction>
</comment>
<keyword evidence="2 6" id="KW-0479">Metal-binding</keyword>
<keyword evidence="3 6" id="KW-0862">Zinc</keyword>
<dbReference type="OrthoDB" id="9797527at2"/>
<dbReference type="Proteomes" id="UP000269265">
    <property type="component" value="Unassembled WGS sequence"/>
</dbReference>
<dbReference type="NCBIfam" id="NF007756">
    <property type="entry name" value="PRK10437.1"/>
    <property type="match status" value="1"/>
</dbReference>
<dbReference type="GO" id="GO:0008270">
    <property type="term" value="F:zinc ion binding"/>
    <property type="evidence" value="ECO:0007669"/>
    <property type="project" value="UniProtKB-UniRule"/>
</dbReference>
<dbReference type="CDD" id="cd00883">
    <property type="entry name" value="beta_CA_cladeA"/>
    <property type="match status" value="1"/>
</dbReference>
<evidence type="ECO:0000256" key="6">
    <source>
        <dbReference type="PIRSR" id="PIRSR601765-1"/>
    </source>
</evidence>
<dbReference type="SMART" id="SM00947">
    <property type="entry name" value="Pro_CA"/>
    <property type="match status" value="1"/>
</dbReference>
<dbReference type="InterPro" id="IPR036874">
    <property type="entry name" value="Carbonic_anhydrase_sf"/>
</dbReference>
<evidence type="ECO:0000313" key="8">
    <source>
        <dbReference type="EMBL" id="RRS02689.1"/>
    </source>
</evidence>
<gene>
    <name evidence="8" type="ORF">EIP75_19070</name>
</gene>
<evidence type="ECO:0000256" key="7">
    <source>
        <dbReference type="RuleBase" id="RU003956"/>
    </source>
</evidence>
<accession>A0A3R8RZM2</accession>
<feature type="binding site" evidence="6">
    <location>
        <position position="44"/>
    </location>
    <ligand>
        <name>Zn(2+)</name>
        <dbReference type="ChEBI" id="CHEBI:29105"/>
    </ligand>
</feature>
<dbReference type="EMBL" id="RSED01000019">
    <property type="protein sequence ID" value="RRS02689.1"/>
    <property type="molecule type" value="Genomic_DNA"/>
</dbReference>
<evidence type="ECO:0000313" key="9">
    <source>
        <dbReference type="Proteomes" id="UP000269265"/>
    </source>
</evidence>
<dbReference type="PROSITE" id="PS00704">
    <property type="entry name" value="PROK_CO2_ANHYDRASE_1"/>
    <property type="match status" value="1"/>
</dbReference>
<dbReference type="SUPFAM" id="SSF53056">
    <property type="entry name" value="beta-carbonic anhydrase, cab"/>
    <property type="match status" value="1"/>
</dbReference>
<feature type="binding site" evidence="6">
    <location>
        <position position="101"/>
    </location>
    <ligand>
        <name>Zn(2+)</name>
        <dbReference type="ChEBI" id="CHEBI:29105"/>
    </ligand>
</feature>
<protein>
    <recommendedName>
        <fullName evidence="7">Carbonic anhydrase</fullName>
        <ecNumber evidence="7">4.2.1.1</ecNumber>
    </recommendedName>
    <alternativeName>
        <fullName evidence="7">Carbonate dehydratase</fullName>
    </alternativeName>
</protein>
<name>A0A3R8RZM2_9BURK</name>
<feature type="binding site" evidence="6">
    <location>
        <position position="98"/>
    </location>
    <ligand>
        <name>Zn(2+)</name>
        <dbReference type="ChEBI" id="CHEBI:29105"/>
    </ligand>
</feature>
<sequence length="221" mass="24783">MDDIDLLLGNNKRWSQAMQQQDPAFFSRLAGQQTPRYLWIGCSDSRVPANEIVGLAPGEVFVHRNIANLIVHTDLNCLSVIQYAIDVLKVQHVMVVGHYGCGGVQAALRELRVGLADYWLRYLEDIRHIHGRRLALEPDETSQANRLAEINVIEQVCNFSRLEVVRSAWQRGQPVSVHGLIYGLHDGVLRNLGASMHGPLDLVAWRKAALTTLWSPHRLAG</sequence>
<dbReference type="FunFam" id="3.40.1050.10:FF:000001">
    <property type="entry name" value="Carbonic anhydrase"/>
    <property type="match status" value="1"/>
</dbReference>
<evidence type="ECO:0000256" key="2">
    <source>
        <dbReference type="ARBA" id="ARBA00022723"/>
    </source>
</evidence>
<dbReference type="RefSeq" id="WP_125244883.1">
    <property type="nucleotide sequence ID" value="NZ_RSED01000019.1"/>
</dbReference>
<dbReference type="GO" id="GO:0004089">
    <property type="term" value="F:carbonate dehydratase activity"/>
    <property type="evidence" value="ECO:0007669"/>
    <property type="project" value="UniProtKB-UniRule"/>
</dbReference>
<keyword evidence="4 7" id="KW-0456">Lyase</keyword>
<dbReference type="GO" id="GO:0015976">
    <property type="term" value="P:carbon utilization"/>
    <property type="evidence" value="ECO:0007669"/>
    <property type="project" value="InterPro"/>
</dbReference>
<dbReference type="EC" id="4.2.1.1" evidence="7"/>
<evidence type="ECO:0000256" key="5">
    <source>
        <dbReference type="ARBA" id="ARBA00048348"/>
    </source>
</evidence>
<evidence type="ECO:0000256" key="3">
    <source>
        <dbReference type="ARBA" id="ARBA00022833"/>
    </source>
</evidence>
<comment type="cofactor">
    <cofactor evidence="6">
        <name>Zn(2+)</name>
        <dbReference type="ChEBI" id="CHEBI:29105"/>
    </cofactor>
    <text evidence="6">Binds 1 zinc ion per subunit.</text>
</comment>
<evidence type="ECO:0000256" key="1">
    <source>
        <dbReference type="ARBA" id="ARBA00006217"/>
    </source>
</evidence>
<dbReference type="Gene3D" id="3.40.1050.10">
    <property type="entry name" value="Carbonic anhydrase"/>
    <property type="match status" value="1"/>
</dbReference>
<dbReference type="AlphaFoldDB" id="A0A3R8RZM2"/>
<dbReference type="Pfam" id="PF00484">
    <property type="entry name" value="Pro_CA"/>
    <property type="match status" value="1"/>
</dbReference>
<dbReference type="InterPro" id="IPR015892">
    <property type="entry name" value="Carbonic_anhydrase_CS"/>
</dbReference>
<dbReference type="PANTHER" id="PTHR11002:SF76">
    <property type="entry name" value="CARBONIC ANHYDRASE"/>
    <property type="match status" value="1"/>
</dbReference>
<proteinExistence type="inferred from homology"/>
<reference evidence="8 9" key="1">
    <citation type="submission" date="2018-12" db="EMBL/GenBank/DDBJ databases">
        <title>The whole draft genome of Aquabacterium sp. SJQ9.</title>
        <authorList>
            <person name="Sun L."/>
            <person name="Gao X."/>
            <person name="Chen W."/>
            <person name="Huang K."/>
        </authorList>
    </citation>
    <scope>NUCLEOTIDE SEQUENCE [LARGE SCALE GENOMIC DNA]</scope>
    <source>
        <strain evidence="8 9">SJQ9</strain>
    </source>
</reference>
<dbReference type="PROSITE" id="PS00705">
    <property type="entry name" value="PROK_CO2_ANHYDRASE_2"/>
    <property type="match status" value="1"/>
</dbReference>
<comment type="similarity">
    <text evidence="1 7">Belongs to the beta-class carbonic anhydrase family.</text>
</comment>
<comment type="caution">
    <text evidence="8">The sequence shown here is derived from an EMBL/GenBank/DDBJ whole genome shotgun (WGS) entry which is preliminary data.</text>
</comment>
<feature type="binding site" evidence="6">
    <location>
        <position position="42"/>
    </location>
    <ligand>
        <name>Zn(2+)</name>
        <dbReference type="ChEBI" id="CHEBI:29105"/>
    </ligand>
</feature>
<dbReference type="InterPro" id="IPR001765">
    <property type="entry name" value="Carbonic_anhydrase"/>
</dbReference>
<keyword evidence="9" id="KW-1185">Reference proteome</keyword>
<dbReference type="PANTHER" id="PTHR11002">
    <property type="entry name" value="CARBONIC ANHYDRASE"/>
    <property type="match status" value="1"/>
</dbReference>
<organism evidence="8 9">
    <name type="scientific">Aquabacterium soli</name>
    <dbReference type="NCBI Taxonomy" id="2493092"/>
    <lineage>
        <taxon>Bacteria</taxon>
        <taxon>Pseudomonadati</taxon>
        <taxon>Pseudomonadota</taxon>
        <taxon>Betaproteobacteria</taxon>
        <taxon>Burkholderiales</taxon>
        <taxon>Aquabacterium</taxon>
    </lineage>
</organism>
<comment type="function">
    <text evidence="7">Reversible hydration of carbon dioxide.</text>
</comment>